<dbReference type="Proteomes" id="UP000295818">
    <property type="component" value="Unassembled WGS sequence"/>
</dbReference>
<dbReference type="EMBL" id="SLWM01000001">
    <property type="protein sequence ID" value="TCO31558.1"/>
    <property type="molecule type" value="Genomic_DNA"/>
</dbReference>
<proteinExistence type="predicted"/>
<name>A0ABY2BU55_9ACTN</name>
<keyword evidence="3" id="KW-1185">Reference proteome</keyword>
<evidence type="ECO:0008006" key="4">
    <source>
        <dbReference type="Google" id="ProtNLM"/>
    </source>
</evidence>
<reference evidence="2 3" key="1">
    <citation type="journal article" date="2015" name="Stand. Genomic Sci.">
        <title>Genomic Encyclopedia of Bacterial and Archaeal Type Strains, Phase III: the genomes of soil and plant-associated and newly described type strains.</title>
        <authorList>
            <person name="Whitman W.B."/>
            <person name="Woyke T."/>
            <person name="Klenk H.P."/>
            <person name="Zhou Y."/>
            <person name="Lilburn T.G."/>
            <person name="Beck B.J."/>
            <person name="De Vos P."/>
            <person name="Vandamme P."/>
            <person name="Eisen J.A."/>
            <person name="Garrity G."/>
            <person name="Hugenholtz P."/>
            <person name="Kyrpides N.C."/>
        </authorList>
    </citation>
    <scope>NUCLEOTIDE SEQUENCE [LARGE SCALE GENOMIC DNA]</scope>
    <source>
        <strain evidence="2 3">VKM Ac-2538</strain>
    </source>
</reference>
<feature type="compositionally biased region" description="Polar residues" evidence="1">
    <location>
        <begin position="27"/>
        <end position="40"/>
    </location>
</feature>
<comment type="caution">
    <text evidence="2">The sequence shown here is derived from an EMBL/GenBank/DDBJ whole genome shotgun (WGS) entry which is preliminary data.</text>
</comment>
<evidence type="ECO:0000313" key="2">
    <source>
        <dbReference type="EMBL" id="TCO31558.1"/>
    </source>
</evidence>
<protein>
    <recommendedName>
        <fullName evidence="4">Oligomerization/nucleic acid binding protein</fullName>
    </recommendedName>
</protein>
<evidence type="ECO:0000313" key="3">
    <source>
        <dbReference type="Proteomes" id="UP000295818"/>
    </source>
</evidence>
<sequence length="90" mass="9832">MGLFRTAARTAVVAGMATRVHQRVSERQQGTWAASTNAPVPTSFAPPATQARSAMLAQLKELGELRTAGVLTEQEFEYQKAEILEESKQK</sequence>
<evidence type="ECO:0000256" key="1">
    <source>
        <dbReference type="SAM" id="MobiDB-lite"/>
    </source>
</evidence>
<organism evidence="2 3">
    <name type="scientific">Kribbella orskensis</name>
    <dbReference type="NCBI Taxonomy" id="2512216"/>
    <lineage>
        <taxon>Bacteria</taxon>
        <taxon>Bacillati</taxon>
        <taxon>Actinomycetota</taxon>
        <taxon>Actinomycetes</taxon>
        <taxon>Propionibacteriales</taxon>
        <taxon>Kribbellaceae</taxon>
        <taxon>Kribbella</taxon>
    </lineage>
</organism>
<gene>
    <name evidence="2" type="ORF">EV644_101198</name>
</gene>
<dbReference type="RefSeq" id="WP_132187414.1">
    <property type="nucleotide sequence ID" value="NZ_SLWM01000001.1"/>
</dbReference>
<accession>A0ABY2BU55</accession>
<feature type="region of interest" description="Disordered" evidence="1">
    <location>
        <begin position="23"/>
        <end position="43"/>
    </location>
</feature>